<dbReference type="Pfam" id="PF04397">
    <property type="entry name" value="LytTR"/>
    <property type="match status" value="1"/>
</dbReference>
<proteinExistence type="predicted"/>
<dbReference type="InterPro" id="IPR001789">
    <property type="entry name" value="Sig_transdc_resp-reg_receiver"/>
</dbReference>
<evidence type="ECO:0000259" key="4">
    <source>
        <dbReference type="PROSITE" id="PS50930"/>
    </source>
</evidence>
<dbReference type="GO" id="GO:0006355">
    <property type="term" value="P:regulation of DNA-templated transcription"/>
    <property type="evidence" value="ECO:0007669"/>
    <property type="project" value="TreeGrafter"/>
</dbReference>
<dbReference type="GO" id="GO:0000976">
    <property type="term" value="F:transcription cis-regulatory region binding"/>
    <property type="evidence" value="ECO:0007669"/>
    <property type="project" value="TreeGrafter"/>
</dbReference>
<dbReference type="SMART" id="SM00850">
    <property type="entry name" value="LytTR"/>
    <property type="match status" value="1"/>
</dbReference>
<dbReference type="PROSITE" id="PS50930">
    <property type="entry name" value="HTH_LYTTR"/>
    <property type="match status" value="1"/>
</dbReference>
<evidence type="ECO:0000256" key="1">
    <source>
        <dbReference type="ARBA" id="ARBA00023125"/>
    </source>
</evidence>
<dbReference type="OrthoDB" id="1646880at2"/>
<dbReference type="GO" id="GO:0000156">
    <property type="term" value="F:phosphorelay response regulator activity"/>
    <property type="evidence" value="ECO:0007669"/>
    <property type="project" value="TreeGrafter"/>
</dbReference>
<feature type="domain" description="Response regulatory" evidence="3">
    <location>
        <begin position="3"/>
        <end position="118"/>
    </location>
</feature>
<dbReference type="InterPro" id="IPR039420">
    <property type="entry name" value="WalR-like"/>
</dbReference>
<protein>
    <submittedName>
        <fullName evidence="5">DNA-binding response regulator</fullName>
    </submittedName>
</protein>
<dbReference type="PROSITE" id="PS50110">
    <property type="entry name" value="RESPONSE_REGULATORY"/>
    <property type="match status" value="1"/>
</dbReference>
<dbReference type="Proteomes" id="UP000288227">
    <property type="component" value="Unassembled WGS sequence"/>
</dbReference>
<keyword evidence="2" id="KW-0597">Phosphoprotein</keyword>
<dbReference type="InterPro" id="IPR011006">
    <property type="entry name" value="CheY-like_superfamily"/>
</dbReference>
<gene>
    <name evidence="5" type="ORF">SanaruYs_16440</name>
</gene>
<accession>A0A401U963</accession>
<dbReference type="Gene3D" id="2.40.50.1020">
    <property type="entry name" value="LytTr DNA-binding domain"/>
    <property type="match status" value="1"/>
</dbReference>
<dbReference type="SUPFAM" id="SSF52172">
    <property type="entry name" value="CheY-like"/>
    <property type="match status" value="1"/>
</dbReference>
<feature type="modified residue" description="4-aspartylphosphate" evidence="2">
    <location>
        <position position="55"/>
    </location>
</feature>
<dbReference type="Gene3D" id="3.40.50.2300">
    <property type="match status" value="1"/>
</dbReference>
<feature type="domain" description="HTH LytTR-type" evidence="4">
    <location>
        <begin position="143"/>
        <end position="242"/>
    </location>
</feature>
<dbReference type="AlphaFoldDB" id="A0A401U963"/>
<evidence type="ECO:0000256" key="2">
    <source>
        <dbReference type="PROSITE-ProRule" id="PRU00169"/>
    </source>
</evidence>
<organism evidence="5 6">
    <name type="scientific">Chryseotalea sanaruensis</name>
    <dbReference type="NCBI Taxonomy" id="2482724"/>
    <lineage>
        <taxon>Bacteria</taxon>
        <taxon>Pseudomonadati</taxon>
        <taxon>Bacteroidota</taxon>
        <taxon>Cytophagia</taxon>
        <taxon>Cytophagales</taxon>
        <taxon>Chryseotaleaceae</taxon>
        <taxon>Chryseotalea</taxon>
    </lineage>
</organism>
<name>A0A401U963_9BACT</name>
<keyword evidence="1 5" id="KW-0238">DNA-binding</keyword>
<reference evidence="5 6" key="1">
    <citation type="submission" date="2018-11" db="EMBL/GenBank/DDBJ databases">
        <title>Chryseotalea sanarue gen. nov., sp., nov., a member of the family Cytophagaceae, isolated from a brackish lake in Hamamatsu Japan.</title>
        <authorList>
            <person name="Maejima Y."/>
            <person name="Iino T."/>
            <person name="Muraguchi Y."/>
            <person name="Fukuda K."/>
            <person name="Ohkuma M."/>
            <person name="Moriuchi R."/>
            <person name="Dohra H."/>
            <person name="Kimbara K."/>
            <person name="Shintani M."/>
        </authorList>
    </citation>
    <scope>NUCLEOTIDE SEQUENCE [LARGE SCALE GENOMIC DNA]</scope>
    <source>
        <strain evidence="5 6">Ys</strain>
    </source>
</reference>
<evidence type="ECO:0000313" key="5">
    <source>
        <dbReference type="EMBL" id="GCC51419.1"/>
    </source>
</evidence>
<dbReference type="InterPro" id="IPR007492">
    <property type="entry name" value="LytTR_DNA-bd_dom"/>
</dbReference>
<comment type="caution">
    <text evidence="5">The sequence shown here is derived from an EMBL/GenBank/DDBJ whole genome shotgun (WGS) entry which is preliminary data.</text>
</comment>
<dbReference type="Pfam" id="PF00072">
    <property type="entry name" value="Response_reg"/>
    <property type="match status" value="1"/>
</dbReference>
<evidence type="ECO:0000313" key="6">
    <source>
        <dbReference type="Proteomes" id="UP000288227"/>
    </source>
</evidence>
<keyword evidence="6" id="KW-1185">Reference proteome</keyword>
<dbReference type="EMBL" id="BHXQ01000003">
    <property type="protein sequence ID" value="GCC51419.1"/>
    <property type="molecule type" value="Genomic_DNA"/>
</dbReference>
<dbReference type="RefSeq" id="WP_127122085.1">
    <property type="nucleotide sequence ID" value="NZ_BHXQ01000003.1"/>
</dbReference>
<dbReference type="GO" id="GO:0005829">
    <property type="term" value="C:cytosol"/>
    <property type="evidence" value="ECO:0007669"/>
    <property type="project" value="TreeGrafter"/>
</dbReference>
<dbReference type="PANTHER" id="PTHR48111">
    <property type="entry name" value="REGULATOR OF RPOS"/>
    <property type="match status" value="1"/>
</dbReference>
<dbReference type="SMART" id="SM00448">
    <property type="entry name" value="REC"/>
    <property type="match status" value="1"/>
</dbReference>
<evidence type="ECO:0000259" key="3">
    <source>
        <dbReference type="PROSITE" id="PS50110"/>
    </source>
</evidence>
<dbReference type="GO" id="GO:0032993">
    <property type="term" value="C:protein-DNA complex"/>
    <property type="evidence" value="ECO:0007669"/>
    <property type="project" value="TreeGrafter"/>
</dbReference>
<sequence length="242" mass="28058">MITAILVDDEINVRSLLRMLLKEHCPEVEILAECGDLPEAIRTIRKEKPNLVFLDIEMPGHSGLELLDFFNDEDVDFHIIFTTAYSEYAVQAFDLSAVGYLLKPIKAEKLRDTIERYKKLEKKNTTELTQLRHNLQHTENKRITLITKYRTYFVELNNIMFIKGEGAYSEFNLSGGEKVLVSKNLKHYEDMLVVDKRFVRISKQSIINKDYLLEISKNSGHHVILKNNVSLAISPDKEQLLF</sequence>
<dbReference type="PANTHER" id="PTHR48111:SF69">
    <property type="entry name" value="RESPONSE REGULATOR RECEIVER"/>
    <property type="match status" value="1"/>
</dbReference>